<dbReference type="PRINTS" id="PR00081">
    <property type="entry name" value="GDHRDH"/>
</dbReference>
<keyword evidence="4" id="KW-1185">Reference proteome</keyword>
<evidence type="ECO:0000256" key="2">
    <source>
        <dbReference type="ARBA" id="ARBA00023002"/>
    </source>
</evidence>
<dbReference type="PANTHER" id="PTHR42879">
    <property type="entry name" value="3-OXOACYL-(ACYL-CARRIER-PROTEIN) REDUCTASE"/>
    <property type="match status" value="1"/>
</dbReference>
<sequence length="252" mass="26753">MNFEGQTALVTGAASKRGIGREIARQISQGGGTVIIADINQEMLEDAVKDIDQEKGSAYSAVLDVTSEEKVKQSLDELIGKFSKIDILVNNAGITRPTGVLDISEEEWDLIFDVNMKGTFFVTQHLLPHMKENNYGRIVNLSSVSGKRGGGIFGGSHYSAAKAAVTGFSKAVAREMAPFGITSNTVAPGLIATDITGGMLTDEKKKQLESDIPAKRAGTVEDVANAVAFLATKESSYVTGEEIDINGGSHID</sequence>
<dbReference type="SUPFAM" id="SSF51735">
    <property type="entry name" value="NAD(P)-binding Rossmann-fold domains"/>
    <property type="match status" value="1"/>
</dbReference>
<dbReference type="STRING" id="266892.SAMN04488054_12229"/>
<name>A0A1I4P0Z8_9BACI</name>
<dbReference type="Gene3D" id="3.40.50.720">
    <property type="entry name" value="NAD(P)-binding Rossmann-like Domain"/>
    <property type="match status" value="1"/>
</dbReference>
<dbReference type="GO" id="GO:0032787">
    <property type="term" value="P:monocarboxylic acid metabolic process"/>
    <property type="evidence" value="ECO:0007669"/>
    <property type="project" value="UniProtKB-ARBA"/>
</dbReference>
<dbReference type="OrthoDB" id="9803333at2"/>
<proteinExistence type="inferred from homology"/>
<dbReference type="FunFam" id="3.40.50.720:FF:000173">
    <property type="entry name" value="3-oxoacyl-[acyl-carrier protein] reductase"/>
    <property type="match status" value="1"/>
</dbReference>
<dbReference type="RefSeq" id="WP_090927658.1">
    <property type="nucleotide sequence ID" value="NZ_FOTY01000022.1"/>
</dbReference>
<dbReference type="Proteomes" id="UP000199668">
    <property type="component" value="Unassembled WGS sequence"/>
</dbReference>
<dbReference type="InterPro" id="IPR050259">
    <property type="entry name" value="SDR"/>
</dbReference>
<dbReference type="NCBIfam" id="NF005559">
    <property type="entry name" value="PRK07231.1"/>
    <property type="match status" value="1"/>
</dbReference>
<comment type="similarity">
    <text evidence="1">Belongs to the short-chain dehydrogenases/reductases (SDR) family.</text>
</comment>
<dbReference type="AlphaFoldDB" id="A0A1I4P0Z8"/>
<dbReference type="EMBL" id="FOTY01000022">
    <property type="protein sequence ID" value="SFM21428.1"/>
    <property type="molecule type" value="Genomic_DNA"/>
</dbReference>
<dbReference type="GO" id="GO:0016491">
    <property type="term" value="F:oxidoreductase activity"/>
    <property type="evidence" value="ECO:0007669"/>
    <property type="project" value="UniProtKB-KW"/>
</dbReference>
<dbReference type="NCBIfam" id="NF009466">
    <property type="entry name" value="PRK12826.1-2"/>
    <property type="match status" value="1"/>
</dbReference>
<dbReference type="PANTHER" id="PTHR42879:SF2">
    <property type="entry name" value="3-OXOACYL-[ACYL-CARRIER-PROTEIN] REDUCTASE FABG"/>
    <property type="match status" value="1"/>
</dbReference>
<dbReference type="InterPro" id="IPR002347">
    <property type="entry name" value="SDR_fam"/>
</dbReference>
<gene>
    <name evidence="3" type="ORF">SAMN04488054_12229</name>
</gene>
<dbReference type="Pfam" id="PF13561">
    <property type="entry name" value="adh_short_C2"/>
    <property type="match status" value="1"/>
</dbReference>
<protein>
    <submittedName>
        <fullName evidence="3">NAD(P)-dependent dehydrogenase, short-chain alcohol dehydrogenase family</fullName>
    </submittedName>
</protein>
<evidence type="ECO:0000256" key="1">
    <source>
        <dbReference type="ARBA" id="ARBA00006484"/>
    </source>
</evidence>
<dbReference type="InterPro" id="IPR020904">
    <property type="entry name" value="Sc_DH/Rdtase_CS"/>
</dbReference>
<dbReference type="PROSITE" id="PS00061">
    <property type="entry name" value="ADH_SHORT"/>
    <property type="match status" value="1"/>
</dbReference>
<evidence type="ECO:0000313" key="4">
    <source>
        <dbReference type="Proteomes" id="UP000199668"/>
    </source>
</evidence>
<dbReference type="PRINTS" id="PR00080">
    <property type="entry name" value="SDRFAMILY"/>
</dbReference>
<organism evidence="3 4">
    <name type="scientific">Salibacterium qingdaonense</name>
    <dbReference type="NCBI Taxonomy" id="266892"/>
    <lineage>
        <taxon>Bacteria</taxon>
        <taxon>Bacillati</taxon>
        <taxon>Bacillota</taxon>
        <taxon>Bacilli</taxon>
        <taxon>Bacillales</taxon>
        <taxon>Bacillaceae</taxon>
    </lineage>
</organism>
<dbReference type="InterPro" id="IPR036291">
    <property type="entry name" value="NAD(P)-bd_dom_sf"/>
</dbReference>
<reference evidence="3 4" key="1">
    <citation type="submission" date="2016-10" db="EMBL/GenBank/DDBJ databases">
        <authorList>
            <person name="de Groot N.N."/>
        </authorList>
    </citation>
    <scope>NUCLEOTIDE SEQUENCE [LARGE SCALE GENOMIC DNA]</scope>
    <source>
        <strain evidence="3 4">CGMCC 1.6134</strain>
    </source>
</reference>
<evidence type="ECO:0000313" key="3">
    <source>
        <dbReference type="EMBL" id="SFM21428.1"/>
    </source>
</evidence>
<accession>A0A1I4P0Z8</accession>
<keyword evidence="2" id="KW-0560">Oxidoreductase</keyword>